<dbReference type="GO" id="GO:0016829">
    <property type="term" value="F:lyase activity"/>
    <property type="evidence" value="ECO:0007669"/>
    <property type="project" value="UniProtKB-KW"/>
</dbReference>
<dbReference type="EMBL" id="FZOG01000001">
    <property type="protein sequence ID" value="SNR94541.1"/>
    <property type="molecule type" value="Genomic_DNA"/>
</dbReference>
<organism evidence="2 3">
    <name type="scientific">Pseudomonas segetis</name>
    <dbReference type="NCBI Taxonomy" id="298908"/>
    <lineage>
        <taxon>Bacteria</taxon>
        <taxon>Pseudomonadati</taxon>
        <taxon>Pseudomonadota</taxon>
        <taxon>Gammaproteobacteria</taxon>
        <taxon>Pseudomonadales</taxon>
        <taxon>Pseudomonadaceae</taxon>
        <taxon>Pseudomonas</taxon>
    </lineage>
</organism>
<gene>
    <name evidence="2" type="ORF">SAMN05216255_1164</name>
</gene>
<dbReference type="RefSeq" id="WP_010483821.1">
    <property type="nucleotide sequence ID" value="NZ_FZOG01000001.1"/>
</dbReference>
<feature type="domain" description="Alginate lyase 2" evidence="1">
    <location>
        <begin position="2"/>
        <end position="227"/>
    </location>
</feature>
<dbReference type="Proteomes" id="UP000242915">
    <property type="component" value="Unassembled WGS sequence"/>
</dbReference>
<keyword evidence="3" id="KW-1185">Reference proteome</keyword>
<dbReference type="Gene3D" id="2.60.120.200">
    <property type="match status" value="1"/>
</dbReference>
<evidence type="ECO:0000313" key="3">
    <source>
        <dbReference type="Proteomes" id="UP000242915"/>
    </source>
</evidence>
<dbReference type="SUPFAM" id="SSF49899">
    <property type="entry name" value="Concanavalin A-like lectins/glucanases"/>
    <property type="match status" value="1"/>
</dbReference>
<evidence type="ECO:0000259" key="1">
    <source>
        <dbReference type="Pfam" id="PF08787"/>
    </source>
</evidence>
<name>A0A239AGN0_9PSED</name>
<evidence type="ECO:0000313" key="2">
    <source>
        <dbReference type="EMBL" id="SNR94541.1"/>
    </source>
</evidence>
<sequence>MFDLSTWNLSVPTPPTPTEISAARIQNGYSSQYFRNDGNQTVVFWVPVTGSRTEDASYPRSELRETYADGRLHNWYYKDGDNYLNAVLAVNVVPSKNKVIVGQIHSKDQPGSENDPLAKLQYHYKNGTGRLELLYRAQPGSSSVQNILLAQNVDLNERFSYQLRITSTGRLGVTVKSSGDNGSFYKQLSSSWSRQLLYYKAGAYIQDNQGYSIEGGRVTFYSLNTLHRH</sequence>
<reference evidence="3" key="1">
    <citation type="submission" date="2017-06" db="EMBL/GenBank/DDBJ databases">
        <authorList>
            <person name="Varghese N."/>
            <person name="Submissions S."/>
        </authorList>
    </citation>
    <scope>NUCLEOTIDE SEQUENCE [LARGE SCALE GENOMIC DNA]</scope>
    <source>
        <strain evidence="3">CIP 108523</strain>
    </source>
</reference>
<protein>
    <submittedName>
        <fullName evidence="2">Alginate lyase</fullName>
    </submittedName>
</protein>
<keyword evidence="2" id="KW-0456">Lyase</keyword>
<dbReference type="Pfam" id="PF08787">
    <property type="entry name" value="Alginate_lyase2"/>
    <property type="match status" value="1"/>
</dbReference>
<dbReference type="AlphaFoldDB" id="A0A239AGN0"/>
<accession>A0A239AGN0</accession>
<dbReference type="InterPro" id="IPR013320">
    <property type="entry name" value="ConA-like_dom_sf"/>
</dbReference>
<dbReference type="InterPro" id="IPR014895">
    <property type="entry name" value="Alginate_lyase_2"/>
</dbReference>
<proteinExistence type="predicted"/>